<sequence>MGHVDVDDLPLSEELKAKITEWDGRYQSTFNSDYPPDSGFTSSEAELQHVSEGEQLVISMQQELEGTYKVEYCP</sequence>
<name>A0A177SPG7_PSEPU</name>
<comment type="caution">
    <text evidence="1">The sequence shown here is derived from an EMBL/GenBank/DDBJ whole genome shotgun (WGS) entry which is preliminary data.</text>
</comment>
<evidence type="ECO:0000313" key="1">
    <source>
        <dbReference type="EMBL" id="OAI92689.1"/>
    </source>
</evidence>
<dbReference type="AlphaFoldDB" id="A0A177SPG7"/>
<dbReference type="EMBL" id="LUCV01000017">
    <property type="protein sequence ID" value="OAI92689.1"/>
    <property type="molecule type" value="Genomic_DNA"/>
</dbReference>
<accession>A0A177SPG7</accession>
<dbReference type="Proteomes" id="UP000077752">
    <property type="component" value="Unassembled WGS sequence"/>
</dbReference>
<proteinExistence type="predicted"/>
<protein>
    <submittedName>
        <fullName evidence="1">Uncharacterized protein</fullName>
    </submittedName>
</protein>
<organism evidence="1 2">
    <name type="scientific">Pseudomonas putida</name>
    <name type="common">Arthrobacter siderocapsulatus</name>
    <dbReference type="NCBI Taxonomy" id="303"/>
    <lineage>
        <taxon>Bacteria</taxon>
        <taxon>Pseudomonadati</taxon>
        <taxon>Pseudomonadota</taxon>
        <taxon>Gammaproteobacteria</taxon>
        <taxon>Pseudomonadales</taxon>
        <taxon>Pseudomonadaceae</taxon>
        <taxon>Pseudomonas</taxon>
    </lineage>
</organism>
<gene>
    <name evidence="1" type="ORF">AYO28_18035</name>
</gene>
<reference evidence="1 2" key="1">
    <citation type="submission" date="2016-03" db="EMBL/GenBank/DDBJ databases">
        <title>Draft Genome Assembly of Pseudomonas putida strain CBF10-2.</title>
        <authorList>
            <person name="Iyer R.S."/>
            <person name="Damania A."/>
        </authorList>
    </citation>
    <scope>NUCLEOTIDE SEQUENCE [LARGE SCALE GENOMIC DNA]</scope>
    <source>
        <strain evidence="1 2">CBF10-2</strain>
    </source>
</reference>
<evidence type="ECO:0000313" key="2">
    <source>
        <dbReference type="Proteomes" id="UP000077752"/>
    </source>
</evidence>